<dbReference type="Gene3D" id="1.25.40.10">
    <property type="entry name" value="Tetratricopeptide repeat domain"/>
    <property type="match status" value="1"/>
</dbReference>
<reference evidence="1 2" key="1">
    <citation type="submission" date="2023-07" db="EMBL/GenBank/DDBJ databases">
        <title>Genomic Encyclopedia of Type Strains, Phase IV (KMG-IV): sequencing the most valuable type-strain genomes for metagenomic binning, comparative biology and taxonomic classification.</title>
        <authorList>
            <person name="Goeker M."/>
        </authorList>
    </citation>
    <scope>NUCLEOTIDE SEQUENCE [LARGE SCALE GENOMIC DNA]</scope>
    <source>
        <strain evidence="1 2">DSM 15049</strain>
    </source>
</reference>
<organism evidence="1 2">
    <name type="scientific">Paraclostridium ghonii</name>
    <dbReference type="NCBI Taxonomy" id="29358"/>
    <lineage>
        <taxon>Bacteria</taxon>
        <taxon>Bacillati</taxon>
        <taxon>Bacillota</taxon>
        <taxon>Clostridia</taxon>
        <taxon>Peptostreptococcales</taxon>
        <taxon>Peptostreptococcaceae</taxon>
        <taxon>Paraclostridium</taxon>
    </lineage>
</organism>
<keyword evidence="2" id="KW-1185">Reference proteome</keyword>
<dbReference type="Proteomes" id="UP001232584">
    <property type="component" value="Unassembled WGS sequence"/>
</dbReference>
<dbReference type="RefSeq" id="WP_307509938.1">
    <property type="nucleotide sequence ID" value="NZ_BAAACE010000030.1"/>
</dbReference>
<dbReference type="InterPro" id="IPR011990">
    <property type="entry name" value="TPR-like_helical_dom_sf"/>
</dbReference>
<accession>A0ABU0N4D8</accession>
<dbReference type="SUPFAM" id="SSF48452">
    <property type="entry name" value="TPR-like"/>
    <property type="match status" value="1"/>
</dbReference>
<dbReference type="EMBL" id="JAUSWG010000017">
    <property type="protein sequence ID" value="MDQ0558028.1"/>
    <property type="molecule type" value="Genomic_DNA"/>
</dbReference>
<evidence type="ECO:0000313" key="1">
    <source>
        <dbReference type="EMBL" id="MDQ0558028.1"/>
    </source>
</evidence>
<evidence type="ECO:0000313" key="2">
    <source>
        <dbReference type="Proteomes" id="UP001232584"/>
    </source>
</evidence>
<proteinExistence type="predicted"/>
<protein>
    <submittedName>
        <fullName evidence="1">Tetratricopeptide (TPR) repeat protein</fullName>
    </submittedName>
</protein>
<name>A0ABU0N4D8_9FIRM</name>
<comment type="caution">
    <text evidence="1">The sequence shown here is derived from an EMBL/GenBank/DDBJ whole genome shotgun (WGS) entry which is preliminary data.</text>
</comment>
<gene>
    <name evidence="1" type="ORF">QOZ92_003163</name>
</gene>
<sequence length="284" mass="33237">MPHEAKIEIESLIFRYTYKAMELFEVYLIQYSLDPKLKIRLSEISLMLYSKIQDEEKIISLNNKIIQALLNIVDSIDDLSINEKALIQLSSHYMFGKDYENATKYLKQIHKPSQNPDLILPSILLLQKEFDDGRRYLQGSLKKSLDEATAFSWKLGMSYLNIDKAINYFEMAIKIKESEDNLLNTGLAYVYLAYRYSQKSNDKVSIDILNNLIDKMSSFDSYNINNYYDLMHPDNDEFDPKSRFKGVLSLIKSIFTNSEILENNDFKNLIKRIENKINNLENIN</sequence>